<evidence type="ECO:0000313" key="6">
    <source>
        <dbReference type="Proteomes" id="UP000516134"/>
    </source>
</evidence>
<organism evidence="5 6">
    <name type="scientific">Sphingomonas daechungensis</name>
    <dbReference type="NCBI Taxonomy" id="1176646"/>
    <lineage>
        <taxon>Bacteria</taxon>
        <taxon>Pseudomonadati</taxon>
        <taxon>Pseudomonadota</taxon>
        <taxon>Alphaproteobacteria</taxon>
        <taxon>Sphingomonadales</taxon>
        <taxon>Sphingomonadaceae</taxon>
        <taxon>Sphingomonas</taxon>
    </lineage>
</organism>
<sequence length="398" mass="43746">MIVISAAKPLKQPQALFDLDGGPGLADTKNAGFYLTDGTAYAETRDIVLIDQRGTGGSNPLDCPEFDAPDKALQPMFPVAAVQSCRARLSRSADLTRYTTDDAVADLDDVRRALGYAKIDLFALSYGTTLALRYVQRHENRVRSAVLLSAVPPSAMPPRHHATAAQPALDQLIADCAADASCSSRYPNLRARLKEALDKLQISAKVTPSVAMERLRTKLYSPGGARSEPNLIDRLAKGDISVLWSENERAGFNYFDGVYLTITCSESLPFFDETEARKNAQKTVFGDYRLTRQREACANWPRAQVKNDFFEPVRARVPVLFLSGNRDPVTPGKWAEEAAQGLPNSRLIVITWAGHIVDGLTGLDSCFDPQVVRFLETADPKSVDDRCFASMMPPPFKM</sequence>
<dbReference type="GO" id="GO:0016787">
    <property type="term" value="F:hydrolase activity"/>
    <property type="evidence" value="ECO:0007669"/>
    <property type="project" value="UniProtKB-KW"/>
</dbReference>
<dbReference type="PANTHER" id="PTHR43248">
    <property type="entry name" value="2-SUCCINYL-6-HYDROXY-2,4-CYCLOHEXADIENE-1-CARBOXYLATE SYNTHASE"/>
    <property type="match status" value="1"/>
</dbReference>
<dbReference type="Proteomes" id="UP000516134">
    <property type="component" value="Chromosome"/>
</dbReference>
<protein>
    <submittedName>
        <fullName evidence="5">Alpha/beta fold hydrolase</fullName>
    </submittedName>
</protein>
<evidence type="ECO:0000256" key="1">
    <source>
        <dbReference type="ARBA" id="ARBA00010088"/>
    </source>
</evidence>
<evidence type="ECO:0000256" key="2">
    <source>
        <dbReference type="ARBA" id="ARBA00022729"/>
    </source>
</evidence>
<dbReference type="InterPro" id="IPR002410">
    <property type="entry name" value="Peptidase_S33"/>
</dbReference>
<dbReference type="EMBL" id="CP060780">
    <property type="protein sequence ID" value="QNP43008.1"/>
    <property type="molecule type" value="Genomic_DNA"/>
</dbReference>
<dbReference type="InterPro" id="IPR000073">
    <property type="entry name" value="AB_hydrolase_1"/>
</dbReference>
<dbReference type="Pfam" id="PF00561">
    <property type="entry name" value="Abhydrolase_1"/>
    <property type="match status" value="1"/>
</dbReference>
<gene>
    <name evidence="5" type="ORF">H9L15_13655</name>
</gene>
<evidence type="ECO:0000256" key="3">
    <source>
        <dbReference type="ARBA" id="ARBA00022801"/>
    </source>
</evidence>
<evidence type="ECO:0000259" key="4">
    <source>
        <dbReference type="Pfam" id="PF00561"/>
    </source>
</evidence>
<reference evidence="5 6" key="1">
    <citation type="submission" date="2020-08" db="EMBL/GenBank/DDBJ databases">
        <title>Genome sequence of Sphingomonas daechungensis KACC 18115T.</title>
        <authorList>
            <person name="Hyun D.-W."/>
            <person name="Bae J.-W."/>
        </authorList>
    </citation>
    <scope>NUCLEOTIDE SEQUENCE [LARGE SCALE GENOMIC DNA]</scope>
    <source>
        <strain evidence="5 6">KACC 18115</strain>
    </source>
</reference>
<name>A0ABX6T5W2_9SPHN</name>
<dbReference type="Gene3D" id="3.40.50.1820">
    <property type="entry name" value="alpha/beta hydrolase"/>
    <property type="match status" value="1"/>
</dbReference>
<keyword evidence="2" id="KW-0732">Signal</keyword>
<comment type="similarity">
    <text evidence="1">Belongs to the peptidase S33 family.</text>
</comment>
<dbReference type="PRINTS" id="PR00793">
    <property type="entry name" value="PROAMNOPTASE"/>
</dbReference>
<accession>A0ABX6T5W2</accession>
<dbReference type="SUPFAM" id="SSF53474">
    <property type="entry name" value="alpha/beta-Hydrolases"/>
    <property type="match status" value="1"/>
</dbReference>
<dbReference type="PANTHER" id="PTHR43248:SF29">
    <property type="entry name" value="TRIPEPTIDYL AMINOPEPTIDASE"/>
    <property type="match status" value="1"/>
</dbReference>
<keyword evidence="3 5" id="KW-0378">Hydrolase</keyword>
<keyword evidence="6" id="KW-1185">Reference proteome</keyword>
<proteinExistence type="inferred from homology"/>
<dbReference type="InterPro" id="IPR051601">
    <property type="entry name" value="Serine_prot/Carboxylest_S33"/>
</dbReference>
<evidence type="ECO:0000313" key="5">
    <source>
        <dbReference type="EMBL" id="QNP43008.1"/>
    </source>
</evidence>
<dbReference type="InterPro" id="IPR029058">
    <property type="entry name" value="AB_hydrolase_fold"/>
</dbReference>
<feature type="domain" description="AB hydrolase-1" evidence="4">
    <location>
        <begin position="44"/>
        <end position="356"/>
    </location>
</feature>